<dbReference type="EMBL" id="MU277191">
    <property type="protein sequence ID" value="KAI0067069.1"/>
    <property type="molecule type" value="Genomic_DNA"/>
</dbReference>
<dbReference type="Proteomes" id="UP000814140">
    <property type="component" value="Unassembled WGS sequence"/>
</dbReference>
<protein>
    <submittedName>
        <fullName evidence="1">Uncharacterized protein</fullName>
    </submittedName>
</protein>
<accession>A0ACB8TF51</accession>
<comment type="caution">
    <text evidence="1">The sequence shown here is derived from an EMBL/GenBank/DDBJ whole genome shotgun (WGS) entry which is preliminary data.</text>
</comment>
<reference evidence="1" key="2">
    <citation type="journal article" date="2022" name="New Phytol.">
        <title>Evolutionary transition to the ectomycorrhizal habit in the genomes of a hyperdiverse lineage of mushroom-forming fungi.</title>
        <authorList>
            <person name="Looney B."/>
            <person name="Miyauchi S."/>
            <person name="Morin E."/>
            <person name="Drula E."/>
            <person name="Courty P.E."/>
            <person name="Kohler A."/>
            <person name="Kuo A."/>
            <person name="LaButti K."/>
            <person name="Pangilinan J."/>
            <person name="Lipzen A."/>
            <person name="Riley R."/>
            <person name="Andreopoulos W."/>
            <person name="He G."/>
            <person name="Johnson J."/>
            <person name="Nolan M."/>
            <person name="Tritt A."/>
            <person name="Barry K.W."/>
            <person name="Grigoriev I.V."/>
            <person name="Nagy L.G."/>
            <person name="Hibbett D."/>
            <person name="Henrissat B."/>
            <person name="Matheny P.B."/>
            <person name="Labbe J."/>
            <person name="Martin F.M."/>
        </authorList>
    </citation>
    <scope>NUCLEOTIDE SEQUENCE</scope>
    <source>
        <strain evidence="1">HHB10654</strain>
    </source>
</reference>
<gene>
    <name evidence="1" type="ORF">BV25DRAFT_1274389</name>
</gene>
<evidence type="ECO:0000313" key="2">
    <source>
        <dbReference type="Proteomes" id="UP000814140"/>
    </source>
</evidence>
<proteinExistence type="predicted"/>
<organism evidence="1 2">
    <name type="scientific">Artomyces pyxidatus</name>
    <dbReference type="NCBI Taxonomy" id="48021"/>
    <lineage>
        <taxon>Eukaryota</taxon>
        <taxon>Fungi</taxon>
        <taxon>Dikarya</taxon>
        <taxon>Basidiomycota</taxon>
        <taxon>Agaricomycotina</taxon>
        <taxon>Agaricomycetes</taxon>
        <taxon>Russulales</taxon>
        <taxon>Auriscalpiaceae</taxon>
        <taxon>Artomyces</taxon>
    </lineage>
</organism>
<reference evidence="1" key="1">
    <citation type="submission" date="2021-03" db="EMBL/GenBank/DDBJ databases">
        <authorList>
            <consortium name="DOE Joint Genome Institute"/>
            <person name="Ahrendt S."/>
            <person name="Looney B.P."/>
            <person name="Miyauchi S."/>
            <person name="Morin E."/>
            <person name="Drula E."/>
            <person name="Courty P.E."/>
            <person name="Chicoki N."/>
            <person name="Fauchery L."/>
            <person name="Kohler A."/>
            <person name="Kuo A."/>
            <person name="Labutti K."/>
            <person name="Pangilinan J."/>
            <person name="Lipzen A."/>
            <person name="Riley R."/>
            <person name="Andreopoulos W."/>
            <person name="He G."/>
            <person name="Johnson J."/>
            <person name="Barry K.W."/>
            <person name="Grigoriev I.V."/>
            <person name="Nagy L."/>
            <person name="Hibbett D."/>
            <person name="Henrissat B."/>
            <person name="Matheny P.B."/>
            <person name="Labbe J."/>
            <person name="Martin F."/>
        </authorList>
    </citation>
    <scope>NUCLEOTIDE SEQUENCE</scope>
    <source>
        <strain evidence="1">HHB10654</strain>
    </source>
</reference>
<keyword evidence="2" id="KW-1185">Reference proteome</keyword>
<name>A0ACB8TF51_9AGAM</name>
<evidence type="ECO:0000313" key="1">
    <source>
        <dbReference type="EMBL" id="KAI0067069.1"/>
    </source>
</evidence>
<sequence length="284" mass="32027">MEAQFSVDGSSIILCLRLILDGPIAHFMRLEDGSENSRPDLPSAHDMLRKLGFPDSSRRRIMRTGPDHVLDIFWKTAVNASIDSAVSRACGSVAAATLQEYSILRIEVYHLPLLVKVNTFDVPVVTRNATSVAHAFASGPQAAASQITNLDGQTLTQMIAGHEAQLRDIQDAKRLTCQYSKQERLEMELSAALQQRDSNSRSAMSGLLTKHRDITLPDGWTFVDAVAILDAHDRDMHEAVDRLRGERDDKARLVRELRLELHVQELKTRELRREVRRLREERNT</sequence>